<evidence type="ECO:0000313" key="1">
    <source>
        <dbReference type="EMBL" id="OGC21834.1"/>
    </source>
</evidence>
<dbReference type="Proteomes" id="UP000178417">
    <property type="component" value="Unassembled WGS sequence"/>
</dbReference>
<dbReference type="EMBL" id="MEUB01000035">
    <property type="protein sequence ID" value="OGC21834.1"/>
    <property type="molecule type" value="Genomic_DNA"/>
</dbReference>
<reference evidence="1 2" key="1">
    <citation type="journal article" date="2016" name="Nat. Commun.">
        <title>Thousands of microbial genomes shed light on interconnected biogeochemical processes in an aquifer system.</title>
        <authorList>
            <person name="Anantharaman K."/>
            <person name="Brown C.T."/>
            <person name="Hug L.A."/>
            <person name="Sharon I."/>
            <person name="Castelle C.J."/>
            <person name="Probst A.J."/>
            <person name="Thomas B.C."/>
            <person name="Singh A."/>
            <person name="Wilkins M.J."/>
            <person name="Karaoz U."/>
            <person name="Brodie E.L."/>
            <person name="Williams K.H."/>
            <person name="Hubbard S.S."/>
            <person name="Banfield J.F."/>
        </authorList>
    </citation>
    <scope>NUCLEOTIDE SEQUENCE [LARGE SCALE GENOMIC DNA]</scope>
</reference>
<gene>
    <name evidence="1" type="ORF">A2310_00940</name>
</gene>
<accession>A0A1F4SN02</accession>
<proteinExistence type="predicted"/>
<name>A0A1F4SN02_UNCSA</name>
<dbReference type="AlphaFoldDB" id="A0A1F4SN02"/>
<protein>
    <submittedName>
        <fullName evidence="1">Uncharacterized protein</fullName>
    </submittedName>
</protein>
<comment type="caution">
    <text evidence="1">The sequence shown here is derived from an EMBL/GenBank/DDBJ whole genome shotgun (WGS) entry which is preliminary data.</text>
</comment>
<organism evidence="1 2">
    <name type="scientific">candidate division WOR-1 bacterium RIFOXYB2_FULL_37_13</name>
    <dbReference type="NCBI Taxonomy" id="1802579"/>
    <lineage>
        <taxon>Bacteria</taxon>
        <taxon>Bacillati</taxon>
        <taxon>Saganbacteria</taxon>
    </lineage>
</organism>
<sequence length="64" mass="7710">MRISKNKEDFFEVKYQNRIDSKDFDFLLSYPAFKNKKITVITKDLYKKIKEIDFIPLEPFLVCG</sequence>
<evidence type="ECO:0000313" key="2">
    <source>
        <dbReference type="Proteomes" id="UP000178417"/>
    </source>
</evidence>
<dbReference type="STRING" id="1802579.A2310_00940"/>